<dbReference type="Proteomes" id="UP000024376">
    <property type="component" value="Unassembled WGS sequence"/>
</dbReference>
<dbReference type="KEGG" id="trr:M419DRAFT_93580"/>
<keyword evidence="1" id="KW-1133">Transmembrane helix</keyword>
<protein>
    <recommendedName>
        <fullName evidence="4">Reverse transcriptase Ty1/copia-type domain-containing protein</fullName>
    </recommendedName>
</protein>
<name>A0A024RXJ0_HYPJR</name>
<proteinExistence type="predicted"/>
<dbReference type="AlphaFoldDB" id="A0A024RXJ0"/>
<gene>
    <name evidence="2" type="ORF">M419DRAFT_93580</name>
</gene>
<accession>A0A024RXJ0</accession>
<organism evidence="2 3">
    <name type="scientific">Hypocrea jecorina (strain ATCC 56765 / BCRC 32924 / NRRL 11460 / Rut C-30)</name>
    <name type="common">Trichoderma reesei</name>
    <dbReference type="NCBI Taxonomy" id="1344414"/>
    <lineage>
        <taxon>Eukaryota</taxon>
        <taxon>Fungi</taxon>
        <taxon>Dikarya</taxon>
        <taxon>Ascomycota</taxon>
        <taxon>Pezizomycotina</taxon>
        <taxon>Sordariomycetes</taxon>
        <taxon>Hypocreomycetidae</taxon>
        <taxon>Hypocreales</taxon>
        <taxon>Hypocreaceae</taxon>
        <taxon>Trichoderma</taxon>
    </lineage>
</organism>
<dbReference type="EMBL" id="KI911195">
    <property type="protein sequence ID" value="ETR96681.1"/>
    <property type="molecule type" value="Genomic_DNA"/>
</dbReference>
<feature type="transmembrane region" description="Helical" evidence="1">
    <location>
        <begin position="20"/>
        <end position="40"/>
    </location>
</feature>
<feature type="non-terminal residue" evidence="2">
    <location>
        <position position="1"/>
    </location>
</feature>
<evidence type="ECO:0000313" key="2">
    <source>
        <dbReference type="EMBL" id="ETR96681.1"/>
    </source>
</evidence>
<dbReference type="HOGENOM" id="CLU_202234_0_0_1"/>
<evidence type="ECO:0008006" key="4">
    <source>
        <dbReference type="Google" id="ProtNLM"/>
    </source>
</evidence>
<keyword evidence="1" id="KW-0472">Membrane</keyword>
<keyword evidence="1" id="KW-0812">Transmembrane</keyword>
<evidence type="ECO:0000313" key="3">
    <source>
        <dbReference type="Proteomes" id="UP000024376"/>
    </source>
</evidence>
<reference evidence="3" key="1">
    <citation type="journal article" date="2013" name="Ind. Biotechnol.">
        <title>Comparative genomics analysis of Trichoderma reesei strains.</title>
        <authorList>
            <person name="Koike H."/>
            <person name="Aerts A."/>
            <person name="LaButti K."/>
            <person name="Grigoriev I.V."/>
            <person name="Baker S.E."/>
        </authorList>
    </citation>
    <scope>NUCLEOTIDE SEQUENCE [LARGE SCALE GENOMIC DNA]</scope>
    <source>
        <strain evidence="3">ATCC 56765 / BCRC 32924 / NRRL 11460 / Rut C-30</strain>
    </source>
</reference>
<evidence type="ECO:0000256" key="1">
    <source>
        <dbReference type="SAM" id="Phobius"/>
    </source>
</evidence>
<sequence>YKTFINFLTTFSFYLVSLNSSLYIKEGIFIIIYINNLLLVKKDKLKIIKLKDALYSKFSITNLRPYYYYLGI</sequence>